<dbReference type="PANTHER" id="PTHR37171:SF1">
    <property type="entry name" value="SERINE_THREONINE-PROTEIN KINASE YRZF-RELATED"/>
    <property type="match status" value="1"/>
</dbReference>
<dbReference type="Proteomes" id="UP000789831">
    <property type="component" value="Unassembled WGS sequence"/>
</dbReference>
<dbReference type="PROSITE" id="PS00109">
    <property type="entry name" value="PROTEIN_KINASE_TYR"/>
    <property type="match status" value="1"/>
</dbReference>
<gene>
    <name evidence="3" type="ORF">AGERDE_LOCUS11356</name>
</gene>
<feature type="binding site" evidence="1">
    <location>
        <position position="296"/>
    </location>
    <ligand>
        <name>ATP</name>
        <dbReference type="ChEBI" id="CHEBI:30616"/>
    </ligand>
</feature>
<keyword evidence="1" id="KW-0547">Nucleotide-binding</keyword>
<feature type="domain" description="Protein kinase" evidence="2">
    <location>
        <begin position="269"/>
        <end position="433"/>
    </location>
</feature>
<dbReference type="SMART" id="SM00220">
    <property type="entry name" value="S_TKc"/>
    <property type="match status" value="1"/>
</dbReference>
<evidence type="ECO:0000256" key="1">
    <source>
        <dbReference type="PROSITE-ProRule" id="PRU10141"/>
    </source>
</evidence>
<dbReference type="SUPFAM" id="SSF56112">
    <property type="entry name" value="Protein kinase-like (PK-like)"/>
    <property type="match status" value="1"/>
</dbReference>
<dbReference type="EMBL" id="CAJVPL010004643">
    <property type="protein sequence ID" value="CAG8649831.1"/>
    <property type="molecule type" value="Genomic_DNA"/>
</dbReference>
<organism evidence="3 4">
    <name type="scientific">Ambispora gerdemannii</name>
    <dbReference type="NCBI Taxonomy" id="144530"/>
    <lineage>
        <taxon>Eukaryota</taxon>
        <taxon>Fungi</taxon>
        <taxon>Fungi incertae sedis</taxon>
        <taxon>Mucoromycota</taxon>
        <taxon>Glomeromycotina</taxon>
        <taxon>Glomeromycetes</taxon>
        <taxon>Archaeosporales</taxon>
        <taxon>Ambisporaceae</taxon>
        <taxon>Ambispora</taxon>
    </lineage>
</organism>
<reference evidence="3" key="1">
    <citation type="submission" date="2021-06" db="EMBL/GenBank/DDBJ databases">
        <authorList>
            <person name="Kallberg Y."/>
            <person name="Tangrot J."/>
            <person name="Rosling A."/>
        </authorList>
    </citation>
    <scope>NUCLEOTIDE SEQUENCE</scope>
    <source>
        <strain evidence="3">MT106</strain>
    </source>
</reference>
<sequence length="433" mass="50221">LSLEEALSCILPPITYSLDATSSTSSTETHGSLPKKVLLWEGFFDEVNRFRFDQQPKFERPKFNDEFNDVTNEEHVRIAVYVNICQVLNKLMGPHYKYSQRNTFAPGVPDFNAFYQAILILVIEIKRKHILKINNRQKFPDFYNNNKKAKTVIRQIYKYMTGNQLQYGILATYDSHWFIRRSDETPEVLYISETLSWQSTSPPVLKAYAYIALQAKDNLHSHNPLIIQMMNEKQYNYSFRPLSSSQSSSPENQPIIESQNFNNFNFADFEFKDILGVGQTGKTLRCKFHGELIALKSIDLYKNAIFLNKMLKEIEIYKDLADIQGKYIPKLVCYGYYEGGMSFVIGMTIVGTALSHHNITKQQKSKALEALKAIHEHGILHNDIREENILVNDNGDMCVIDFGMASRTDLKKKRKLFRREQLELSRLLNLYIM</sequence>
<keyword evidence="1" id="KW-0067">ATP-binding</keyword>
<keyword evidence="4" id="KW-1185">Reference proteome</keyword>
<evidence type="ECO:0000313" key="4">
    <source>
        <dbReference type="Proteomes" id="UP000789831"/>
    </source>
</evidence>
<dbReference type="GO" id="GO:0004672">
    <property type="term" value="F:protein kinase activity"/>
    <property type="evidence" value="ECO:0007669"/>
    <property type="project" value="InterPro"/>
</dbReference>
<dbReference type="AlphaFoldDB" id="A0A9N9H609"/>
<dbReference type="GO" id="GO:0005524">
    <property type="term" value="F:ATP binding"/>
    <property type="evidence" value="ECO:0007669"/>
    <property type="project" value="UniProtKB-UniRule"/>
</dbReference>
<dbReference type="InterPro" id="IPR011009">
    <property type="entry name" value="Kinase-like_dom_sf"/>
</dbReference>
<dbReference type="PROSITE" id="PS00107">
    <property type="entry name" value="PROTEIN_KINASE_ATP"/>
    <property type="match status" value="1"/>
</dbReference>
<evidence type="ECO:0000259" key="2">
    <source>
        <dbReference type="PROSITE" id="PS50011"/>
    </source>
</evidence>
<comment type="caution">
    <text evidence="3">The sequence shown here is derived from an EMBL/GenBank/DDBJ whole genome shotgun (WGS) entry which is preliminary data.</text>
</comment>
<dbReference type="PANTHER" id="PTHR37171">
    <property type="entry name" value="SERINE/THREONINE-PROTEIN KINASE YRZF-RELATED"/>
    <property type="match status" value="1"/>
</dbReference>
<proteinExistence type="predicted"/>
<dbReference type="InterPro" id="IPR052396">
    <property type="entry name" value="Meiotic_Drive_Suppr_Kinase"/>
</dbReference>
<dbReference type="Gene3D" id="1.10.510.10">
    <property type="entry name" value="Transferase(Phosphotransferase) domain 1"/>
    <property type="match status" value="1"/>
</dbReference>
<dbReference type="InterPro" id="IPR017441">
    <property type="entry name" value="Protein_kinase_ATP_BS"/>
</dbReference>
<feature type="non-terminal residue" evidence="3">
    <location>
        <position position="1"/>
    </location>
</feature>
<evidence type="ECO:0000313" key="3">
    <source>
        <dbReference type="EMBL" id="CAG8649831.1"/>
    </source>
</evidence>
<dbReference type="InterPro" id="IPR000719">
    <property type="entry name" value="Prot_kinase_dom"/>
</dbReference>
<dbReference type="PROSITE" id="PS50011">
    <property type="entry name" value="PROTEIN_KINASE_DOM"/>
    <property type="match status" value="1"/>
</dbReference>
<protein>
    <submittedName>
        <fullName evidence="3">7099_t:CDS:1</fullName>
    </submittedName>
</protein>
<dbReference type="OrthoDB" id="2156052at2759"/>
<name>A0A9N9H609_9GLOM</name>
<accession>A0A9N9H609</accession>
<dbReference type="Pfam" id="PF00069">
    <property type="entry name" value="Pkinase"/>
    <property type="match status" value="1"/>
</dbReference>
<dbReference type="InterPro" id="IPR008266">
    <property type="entry name" value="Tyr_kinase_AS"/>
</dbReference>